<feature type="domain" description="Restriction endonuclease type II-like" evidence="3">
    <location>
        <begin position="1622"/>
        <end position="1719"/>
    </location>
</feature>
<dbReference type="Pfam" id="PF18741">
    <property type="entry name" value="MTES_1575"/>
    <property type="match status" value="1"/>
</dbReference>
<evidence type="ECO:0000313" key="5">
    <source>
        <dbReference type="Proteomes" id="UP000297851"/>
    </source>
</evidence>
<dbReference type="Gene3D" id="3.10.620.30">
    <property type="match status" value="1"/>
</dbReference>
<protein>
    <submittedName>
        <fullName evidence="4">DUF4011 domain-containing protein</fullName>
    </submittedName>
</protein>
<dbReference type="Pfam" id="PF13087">
    <property type="entry name" value="AAA_12"/>
    <property type="match status" value="1"/>
</dbReference>
<dbReference type="Gene3D" id="3.40.50.300">
    <property type="entry name" value="P-loop containing nucleotide triphosphate hydrolases"/>
    <property type="match status" value="3"/>
</dbReference>
<evidence type="ECO:0000259" key="1">
    <source>
        <dbReference type="Pfam" id="PF13086"/>
    </source>
</evidence>
<dbReference type="InterPro" id="IPR045055">
    <property type="entry name" value="DNA2/NAM7-like"/>
</dbReference>
<keyword evidence="5" id="KW-1185">Reference proteome</keyword>
<evidence type="ECO:0000259" key="2">
    <source>
        <dbReference type="Pfam" id="PF13087"/>
    </source>
</evidence>
<name>A0ABY2JG03_9MICO</name>
<dbReference type="Proteomes" id="UP000297851">
    <property type="component" value="Unassembled WGS sequence"/>
</dbReference>
<dbReference type="InterPro" id="IPR049468">
    <property type="entry name" value="Restrct_endonuc-II-like_dom"/>
</dbReference>
<dbReference type="Pfam" id="PF13086">
    <property type="entry name" value="AAA_11"/>
    <property type="match status" value="1"/>
</dbReference>
<dbReference type="InterPro" id="IPR041679">
    <property type="entry name" value="DNA2/NAM7-like_C"/>
</dbReference>
<dbReference type="InterPro" id="IPR041677">
    <property type="entry name" value="DNA2/NAM7_AAA_11"/>
</dbReference>
<comment type="caution">
    <text evidence="4">The sequence shown here is derived from an EMBL/GenBank/DDBJ whole genome shotgun (WGS) entry which is preliminary data.</text>
</comment>
<dbReference type="CDD" id="cd18808">
    <property type="entry name" value="SF1_C_Upf1"/>
    <property type="match status" value="1"/>
</dbReference>
<accession>A0ABY2JG03</accession>
<dbReference type="PANTHER" id="PTHR10887">
    <property type="entry name" value="DNA2/NAM7 HELICASE FAMILY"/>
    <property type="match status" value="1"/>
</dbReference>
<dbReference type="Pfam" id="PF13195">
    <property type="entry name" value="DUF4011"/>
    <property type="match status" value="1"/>
</dbReference>
<feature type="domain" description="DNA2/NAM7 helicase-like C-terminal" evidence="2">
    <location>
        <begin position="1370"/>
        <end position="1573"/>
    </location>
</feature>
<gene>
    <name evidence="4" type="ORF">E3T25_08870</name>
</gene>
<dbReference type="InterPro" id="IPR047187">
    <property type="entry name" value="SF1_C_Upf1"/>
</dbReference>
<dbReference type="InterPro" id="IPR027417">
    <property type="entry name" value="P-loop_NTPase"/>
</dbReference>
<evidence type="ECO:0000313" key="4">
    <source>
        <dbReference type="EMBL" id="TFD02494.1"/>
    </source>
</evidence>
<dbReference type="PANTHER" id="PTHR10887:SF530">
    <property type="entry name" value="SUPERFAMILY I DNA HELICASES"/>
    <property type="match status" value="1"/>
</dbReference>
<reference evidence="4 5" key="1">
    <citation type="submission" date="2019-03" db="EMBL/GenBank/DDBJ databases">
        <title>Genomics of glacier-inhabiting Cryobacterium strains.</title>
        <authorList>
            <person name="Liu Q."/>
            <person name="Xin Y.-H."/>
        </authorList>
    </citation>
    <scope>NUCLEOTIDE SEQUENCE [LARGE SCALE GENOMIC DNA]</scope>
    <source>
        <strain evidence="4 5">TMT2-16</strain>
    </source>
</reference>
<proteinExistence type="predicted"/>
<feature type="domain" description="DNA2/NAM7 helicase helicase" evidence="1">
    <location>
        <begin position="665"/>
        <end position="754"/>
    </location>
</feature>
<sequence>MSATYEIELSATPILSYALAHNRQAVVSELTITNHGPELREAVLRLEVTSALGSLGSPREILVELGAGRPSSFTELGLLMDPAVMLTVEEQRPAVIRARLLVAGDTVAEKSVEVQLLAAHQWVSRPVELALEMLAAHVQPNHPAIAPLLSEASDILEHDTGSGSLQGYQAGPDRVDEIVAAVFEAMRNRAIRYSNPPASWADVGQKVRNPAEVLEGRVGTCLDTTVVFAAALEQAGINPLLWVVDGHAFVGYWREEDRSLGAPATTDATEVVNLVDLELIKLVETTMLTTELTESTFAQSQRSPYVSQLSGNLENVIGVTDVVQARKNQIIPLPARTQDDSGTIIVTEYHPHTPDMPTPPHAGAPAGTMKDRPGRVVPYRVEQWKNALLDLSLRNRLINFTDRGRLPLVVADRYLASIEDLIVNGTGLTLLPSDQVASIDRQRGIRFGRDLPQDQLALLLQDKKSVYADVTDAAYTTRLRALAYKARTVVQETGANNLYLAFGTLVWNVKGRELRSPLVLVPVTLETTNRAGSYRVVLDEAGQSTPNYCLLEKLRQEDGLSIPGLEKPVEGASGIDLEAALRATREAIVAAKLHYRVESTLDLAILQFAKFRLWKDLDENWETLAENSLVNHLIYTPTEAFADPVPPPPLADLDALGAECPVPGDSSQLAAVAEAVANRTFVLEGPPGTGKSQTITNLLTRAVADGKRVLFVAEKRAALQVVQKRLEEVGMGAFALDLHDKASKPVAVRAQIRAALEHRVTVDGQGLKNDLEALATARGSLARYASRLHDENPAGLSYYSARTQALSSAQDVAAMSVPSDLPGHVTADVLDDVRRVFRNLPDVAEPARARPEHPWAFLTEPPVPSLDIERVRAASLEMDAAVKDLPADGTVAGVLTHTVTAPEFTALATLATSPRLPLSVLEATVASEWRDAERDAMAAVTAFIAGYQAALDVVTPAAFQLDTTSVHAAATAADASGFFGRKKRRLAALQMLDGVLVEGVVIPLKSLSEVTRQLVAAQSKLDEVRVLVRSVDGVTIPGEWNPLLAPDVEVLSRQLNWLRWVGSVLTPSTSPHGEAFTVALRAYYSDAGANVSPKLRAAVTRCGTAVEELISALGVTPQPLVKWSGHIGFIAAWRRTAPERDALDPQMHSLRRWVDLLEHLAPLTAAGLSEARTSILAGTTELVDASRAFEKGLAIASIGERAHATALDQFETVAHNRSITRFTDSSRAVREHLPSYIPFTVLGQRTFGATASTGQIGLLKRQLDRQRGGMGVRDLMRNFGDLITQIMPCMLMSPESVARFFPAQAGLFDIIVFDEASQVRVADAIGAMGRAKSVVVVGDSKQMPPSSFGESSIGSADDDSGAMEFVRDEESILSECVQSQVPSKWLSWHYRSQDESLISYSNRAYYRDRLSSFPAPIHTSGNNGIAGYGVSLERVNGQFLRSGTGKALRTNPVEAEAVVDEIIRRFWASPLVVPSIGVVTFNMQQRTLIETRLRDSGDDRIVQALDNDTDGLFVKNLENVQGDERDTILFSTAFSANDRGYLPLNFGPLNLPGGERRLNVAITRARRQVIVFSSFNPKDLRAEETTSVGIKHFKAYLEMAEKGGDAAAGSTRISTAIDRHREDIAEGLRERGLTVTTDVGLSDFRIDLSVAEQGDPGKPIMAVLLDGPGWAARRTVSDRDGLPVEVLSKLMRWPAVERIWMPEWLSSRDSVLDRLTQTLAAAAKASQTETPEEPMAMALHAQTPPSLGASPSTTERKLASALSPTYRSHALAGPPPSLNAERFDPYQVRYLGQTGVLDALPRLQAAASVSTALRAIVDAEGPIHYVRLTKLLALGFGLERVNATRMQSILRHLPEELKAQDEKPFAWPARLDPRTWRGFRPTPGGVARPLEHISPRELVNAMVEICHTSAGMNEVELMRETLNMFGGTSLTTKSRDLLSAALLTGQNNGRLERTQNGVYLAANP</sequence>
<dbReference type="SUPFAM" id="SSF52540">
    <property type="entry name" value="P-loop containing nucleoside triphosphate hydrolases"/>
    <property type="match status" value="1"/>
</dbReference>
<dbReference type="InterPro" id="IPR025103">
    <property type="entry name" value="DUF4011"/>
</dbReference>
<organism evidence="4 5">
    <name type="scientific">Cryobacterium sandaracinum</name>
    <dbReference type="NCBI Taxonomy" id="1259247"/>
    <lineage>
        <taxon>Bacteria</taxon>
        <taxon>Bacillati</taxon>
        <taxon>Actinomycetota</taxon>
        <taxon>Actinomycetes</taxon>
        <taxon>Micrococcales</taxon>
        <taxon>Microbacteriaceae</taxon>
        <taxon>Cryobacterium</taxon>
    </lineage>
</organism>
<dbReference type="EMBL" id="SOGO01000025">
    <property type="protein sequence ID" value="TFD02494.1"/>
    <property type="molecule type" value="Genomic_DNA"/>
</dbReference>
<evidence type="ECO:0000259" key="3">
    <source>
        <dbReference type="Pfam" id="PF18741"/>
    </source>
</evidence>